<proteinExistence type="predicted"/>
<keyword evidence="3 5" id="KW-1133">Transmembrane helix</keyword>
<name>A0A7W8LQ29_9DEIO</name>
<comment type="caution">
    <text evidence="6">The sequence shown here is derived from an EMBL/GenBank/DDBJ whole genome shotgun (WGS) entry which is preliminary data.</text>
</comment>
<gene>
    <name evidence="6" type="ORF">HNQ09_001757</name>
</gene>
<dbReference type="Gene3D" id="1.20.120.1630">
    <property type="match status" value="1"/>
</dbReference>
<keyword evidence="2 5" id="KW-0812">Transmembrane</keyword>
<dbReference type="PANTHER" id="PTHR12714:SF9">
    <property type="entry name" value="PROTEIN-S-ISOPRENYLCYSTEINE O-METHYLTRANSFERASE"/>
    <property type="match status" value="1"/>
</dbReference>
<evidence type="ECO:0000256" key="1">
    <source>
        <dbReference type="ARBA" id="ARBA00004127"/>
    </source>
</evidence>
<comment type="subcellular location">
    <subcellularLocation>
        <location evidence="1">Endomembrane system</location>
        <topology evidence="1">Multi-pass membrane protein</topology>
    </subcellularLocation>
</comment>
<keyword evidence="6" id="KW-0808">Transferase</keyword>
<organism evidence="6 7">
    <name type="scientific">Deinococcus budaensis</name>
    <dbReference type="NCBI Taxonomy" id="1665626"/>
    <lineage>
        <taxon>Bacteria</taxon>
        <taxon>Thermotogati</taxon>
        <taxon>Deinococcota</taxon>
        <taxon>Deinococci</taxon>
        <taxon>Deinococcales</taxon>
        <taxon>Deinococcaceae</taxon>
        <taxon>Deinococcus</taxon>
    </lineage>
</organism>
<keyword evidence="6" id="KW-0489">Methyltransferase</keyword>
<dbReference type="PANTHER" id="PTHR12714">
    <property type="entry name" value="PROTEIN-S ISOPRENYLCYSTEINE O-METHYLTRANSFERASE"/>
    <property type="match status" value="1"/>
</dbReference>
<evidence type="ECO:0000313" key="7">
    <source>
        <dbReference type="Proteomes" id="UP000525389"/>
    </source>
</evidence>
<evidence type="ECO:0000256" key="5">
    <source>
        <dbReference type="SAM" id="Phobius"/>
    </source>
</evidence>
<sequence>MNEPTVAQAPALLVYLLVYVLVAFVWRSVLVWKRTGINPYVLSADDSAHGYVGRAMRLLMLSLALAILVLTVFPEASTWLGTLSALTIPGVVWTGWVLLLTSLGWIALAQAHLGASWRIGVDESARTALVQHGIFARSRNPIFLGMRLNLLGILLVAPNALTLAILVAGEVLMQVQVRLEEAYLEQVHGETYRAYRQQVPRWL</sequence>
<feature type="transmembrane region" description="Helical" evidence="5">
    <location>
        <begin position="12"/>
        <end position="30"/>
    </location>
</feature>
<dbReference type="Proteomes" id="UP000525389">
    <property type="component" value="Unassembled WGS sequence"/>
</dbReference>
<feature type="transmembrane region" description="Helical" evidence="5">
    <location>
        <begin position="85"/>
        <end position="108"/>
    </location>
</feature>
<feature type="transmembrane region" description="Helical" evidence="5">
    <location>
        <begin position="148"/>
        <end position="169"/>
    </location>
</feature>
<evidence type="ECO:0000256" key="3">
    <source>
        <dbReference type="ARBA" id="ARBA00022989"/>
    </source>
</evidence>
<evidence type="ECO:0000256" key="4">
    <source>
        <dbReference type="ARBA" id="ARBA00023136"/>
    </source>
</evidence>
<protein>
    <submittedName>
        <fullName evidence="6">Protein-S-isoprenylcysteine O-methyltransferase Ste14</fullName>
    </submittedName>
</protein>
<dbReference type="InterPro" id="IPR007318">
    <property type="entry name" value="Phopholipid_MeTrfase"/>
</dbReference>
<evidence type="ECO:0000256" key="2">
    <source>
        <dbReference type="ARBA" id="ARBA00022692"/>
    </source>
</evidence>
<dbReference type="GO" id="GO:0008168">
    <property type="term" value="F:methyltransferase activity"/>
    <property type="evidence" value="ECO:0007669"/>
    <property type="project" value="UniProtKB-KW"/>
</dbReference>
<keyword evidence="4 5" id="KW-0472">Membrane</keyword>
<dbReference type="GO" id="GO:0032259">
    <property type="term" value="P:methylation"/>
    <property type="evidence" value="ECO:0007669"/>
    <property type="project" value="UniProtKB-KW"/>
</dbReference>
<dbReference type="RefSeq" id="WP_184028005.1">
    <property type="nucleotide sequence ID" value="NZ_JACHFN010000005.1"/>
</dbReference>
<evidence type="ECO:0000313" key="6">
    <source>
        <dbReference type="EMBL" id="MBB5234319.1"/>
    </source>
</evidence>
<dbReference type="GO" id="GO:0012505">
    <property type="term" value="C:endomembrane system"/>
    <property type="evidence" value="ECO:0007669"/>
    <property type="project" value="UniProtKB-SubCell"/>
</dbReference>
<keyword evidence="7" id="KW-1185">Reference proteome</keyword>
<dbReference type="Pfam" id="PF04191">
    <property type="entry name" value="PEMT"/>
    <property type="match status" value="1"/>
</dbReference>
<feature type="transmembrane region" description="Helical" evidence="5">
    <location>
        <begin position="51"/>
        <end position="73"/>
    </location>
</feature>
<reference evidence="6 7" key="1">
    <citation type="submission" date="2020-08" db="EMBL/GenBank/DDBJ databases">
        <title>Genomic Encyclopedia of Type Strains, Phase IV (KMG-IV): sequencing the most valuable type-strain genomes for metagenomic binning, comparative biology and taxonomic classification.</title>
        <authorList>
            <person name="Goeker M."/>
        </authorList>
    </citation>
    <scope>NUCLEOTIDE SEQUENCE [LARGE SCALE GENOMIC DNA]</scope>
    <source>
        <strain evidence="6 7">DSM 101791</strain>
    </source>
</reference>
<dbReference type="EMBL" id="JACHFN010000005">
    <property type="protein sequence ID" value="MBB5234319.1"/>
    <property type="molecule type" value="Genomic_DNA"/>
</dbReference>
<accession>A0A7W8LQ29</accession>
<dbReference type="AlphaFoldDB" id="A0A7W8LQ29"/>